<keyword evidence="3" id="KW-1185">Reference proteome</keyword>
<dbReference type="RefSeq" id="WP_114070014.1">
    <property type="nucleotide sequence ID" value="NZ_CP030850.1"/>
</dbReference>
<organism evidence="2 3">
    <name type="scientific">Runella rosea</name>
    <dbReference type="NCBI Taxonomy" id="2259595"/>
    <lineage>
        <taxon>Bacteria</taxon>
        <taxon>Pseudomonadati</taxon>
        <taxon>Bacteroidota</taxon>
        <taxon>Cytophagia</taxon>
        <taxon>Cytophagales</taxon>
        <taxon>Spirosomataceae</taxon>
        <taxon>Runella</taxon>
    </lineage>
</organism>
<dbReference type="KEGG" id="run:DR864_27675"/>
<accession>A0A344TRI2</accession>
<dbReference type="EMBL" id="CP030850">
    <property type="protein sequence ID" value="AXE21253.1"/>
    <property type="molecule type" value="Genomic_DNA"/>
</dbReference>
<keyword evidence="2" id="KW-0648">Protein biosynthesis</keyword>
<proteinExistence type="predicted"/>
<dbReference type="GO" id="GO:0003746">
    <property type="term" value="F:translation elongation factor activity"/>
    <property type="evidence" value="ECO:0007669"/>
    <property type="project" value="UniProtKB-KW"/>
</dbReference>
<dbReference type="AlphaFoldDB" id="A0A344TRI2"/>
<sequence length="147" mass="16178">MKLAILERLKAHLDARMQAALDAMQSAQSSANEETKSSAGDKYETARAMAQNERDRHAQLYDQIRQERAVLDRIDPLFQFQRVGLGTLVKTTAGYFFVAVSVGLLDMAGTKVIAVSPQSPLGASLMGKQQGDSFLFQQKKCLIEELG</sequence>
<dbReference type="InterPro" id="IPR023459">
    <property type="entry name" value="Tscrpt_elong_fac_GreA/B_fam"/>
</dbReference>
<feature type="region of interest" description="Disordered" evidence="1">
    <location>
        <begin position="24"/>
        <end position="49"/>
    </location>
</feature>
<dbReference type="PIRSF" id="PIRSF006092">
    <property type="entry name" value="GreA_GreB"/>
    <property type="match status" value="1"/>
</dbReference>
<evidence type="ECO:0000313" key="3">
    <source>
        <dbReference type="Proteomes" id="UP000251993"/>
    </source>
</evidence>
<dbReference type="GO" id="GO:0070063">
    <property type="term" value="F:RNA polymerase binding"/>
    <property type="evidence" value="ECO:0007669"/>
    <property type="project" value="InterPro"/>
</dbReference>
<gene>
    <name evidence="2" type="ORF">DR864_27675</name>
</gene>
<evidence type="ECO:0000256" key="1">
    <source>
        <dbReference type="SAM" id="MobiDB-lite"/>
    </source>
</evidence>
<dbReference type="OrthoDB" id="667380at2"/>
<name>A0A344TRI2_9BACT</name>
<keyword evidence="2" id="KW-0251">Elongation factor</keyword>
<feature type="compositionally biased region" description="Basic and acidic residues" evidence="1">
    <location>
        <begin position="33"/>
        <end position="45"/>
    </location>
</feature>
<reference evidence="2 3" key="1">
    <citation type="submission" date="2018-07" db="EMBL/GenBank/DDBJ databases">
        <title>Genome sequencing of Runella.</title>
        <authorList>
            <person name="Baek M.-G."/>
            <person name="Yi H."/>
        </authorList>
    </citation>
    <scope>NUCLEOTIDE SEQUENCE [LARGE SCALE GENOMIC DNA]</scope>
    <source>
        <strain evidence="2 3">HYN0085</strain>
    </source>
</reference>
<protein>
    <submittedName>
        <fullName evidence="2">Transcription elongation factor</fullName>
    </submittedName>
</protein>
<evidence type="ECO:0000313" key="2">
    <source>
        <dbReference type="EMBL" id="AXE21253.1"/>
    </source>
</evidence>
<dbReference type="Proteomes" id="UP000251993">
    <property type="component" value="Chromosome"/>
</dbReference>